<name>A0A2J8A8S0_9CHLO</name>
<feature type="region of interest" description="Disordered" evidence="1">
    <location>
        <begin position="128"/>
        <end position="152"/>
    </location>
</feature>
<evidence type="ECO:0000313" key="2">
    <source>
        <dbReference type="EMBL" id="PNH08936.1"/>
    </source>
</evidence>
<protein>
    <submittedName>
        <fullName evidence="2">Uncharacterized protein</fullName>
    </submittedName>
</protein>
<comment type="caution">
    <text evidence="2">The sequence shown here is derived from an EMBL/GenBank/DDBJ whole genome shotgun (WGS) entry which is preliminary data.</text>
</comment>
<sequence length="152" mass="16085">MQQLVRLVVTLSTPGRSRGPRPRRPRLPCFSNPAGRKPSRVRSVAFTICCHAASCSGSAPPSCARRGSAHSTLLSVVCPKSGSVSSTRAMVPRSHASPGRSPSIASACIRFARLPYVASYDSAEQRARKASVQPGTSLGWQPSSGSIWRGDP</sequence>
<evidence type="ECO:0000313" key="3">
    <source>
        <dbReference type="Proteomes" id="UP000236333"/>
    </source>
</evidence>
<evidence type="ECO:0000256" key="1">
    <source>
        <dbReference type="SAM" id="MobiDB-lite"/>
    </source>
</evidence>
<gene>
    <name evidence="2" type="ORF">TSOC_004451</name>
</gene>
<keyword evidence="3" id="KW-1185">Reference proteome</keyword>
<accession>A0A2J8A8S0</accession>
<feature type="region of interest" description="Disordered" evidence="1">
    <location>
        <begin position="9"/>
        <end position="37"/>
    </location>
</feature>
<proteinExistence type="predicted"/>
<reference evidence="2 3" key="1">
    <citation type="journal article" date="2017" name="Mol. Biol. Evol.">
        <title>The 4-celled Tetrabaena socialis nuclear genome reveals the essential components for genetic control of cell number at the origin of multicellularity in the volvocine lineage.</title>
        <authorList>
            <person name="Featherston J."/>
            <person name="Arakaki Y."/>
            <person name="Hanschen E.R."/>
            <person name="Ferris P.J."/>
            <person name="Michod R.E."/>
            <person name="Olson B.J.S.C."/>
            <person name="Nozaki H."/>
            <person name="Durand P.M."/>
        </authorList>
    </citation>
    <scope>NUCLEOTIDE SEQUENCE [LARGE SCALE GENOMIC DNA]</scope>
    <source>
        <strain evidence="2 3">NIES-571</strain>
    </source>
</reference>
<dbReference type="EMBL" id="PGGS01000110">
    <property type="protein sequence ID" value="PNH08936.1"/>
    <property type="molecule type" value="Genomic_DNA"/>
</dbReference>
<organism evidence="2 3">
    <name type="scientific">Tetrabaena socialis</name>
    <dbReference type="NCBI Taxonomy" id="47790"/>
    <lineage>
        <taxon>Eukaryota</taxon>
        <taxon>Viridiplantae</taxon>
        <taxon>Chlorophyta</taxon>
        <taxon>core chlorophytes</taxon>
        <taxon>Chlorophyceae</taxon>
        <taxon>CS clade</taxon>
        <taxon>Chlamydomonadales</taxon>
        <taxon>Tetrabaenaceae</taxon>
        <taxon>Tetrabaena</taxon>
    </lineage>
</organism>
<dbReference type="Proteomes" id="UP000236333">
    <property type="component" value="Unassembled WGS sequence"/>
</dbReference>
<dbReference type="AlphaFoldDB" id="A0A2J8A8S0"/>
<feature type="compositionally biased region" description="Polar residues" evidence="1">
    <location>
        <begin position="133"/>
        <end position="146"/>
    </location>
</feature>